<evidence type="ECO:0000256" key="1">
    <source>
        <dbReference type="RuleBase" id="RU004003"/>
    </source>
</evidence>
<dbReference type="AlphaFoldDB" id="A0A4R6VPW5"/>
<evidence type="ECO:0000259" key="3">
    <source>
        <dbReference type="Pfam" id="PF00263"/>
    </source>
</evidence>
<dbReference type="InterPro" id="IPR050810">
    <property type="entry name" value="Bact_Secretion_Sys_Channel"/>
</dbReference>
<evidence type="ECO:0000313" key="5">
    <source>
        <dbReference type="EMBL" id="TDQ64290.1"/>
    </source>
</evidence>
<comment type="caution">
    <text evidence="5">The sequence shown here is derived from an EMBL/GenBank/DDBJ whole genome shotgun (WGS) entry which is preliminary data.</text>
</comment>
<dbReference type="InterPro" id="IPR001775">
    <property type="entry name" value="GspD/PilQ"/>
</dbReference>
<evidence type="ECO:0000256" key="2">
    <source>
        <dbReference type="SAM" id="SignalP"/>
    </source>
</evidence>
<dbReference type="InterPro" id="IPR004846">
    <property type="entry name" value="T2SS/T3SS_dom"/>
</dbReference>
<keyword evidence="2" id="KW-0732">Signal</keyword>
<protein>
    <submittedName>
        <fullName evidence="5">Pilus assembly protein CpaC</fullName>
    </submittedName>
</protein>
<comment type="similarity">
    <text evidence="1">Belongs to the bacterial secretin family.</text>
</comment>
<feature type="signal peptide" evidence="2">
    <location>
        <begin position="1"/>
        <end position="44"/>
    </location>
</feature>
<dbReference type="EMBL" id="SNYR01000002">
    <property type="protein sequence ID" value="TDQ64290.1"/>
    <property type="molecule type" value="Genomic_DNA"/>
</dbReference>
<organism evidence="5 6">
    <name type="scientific">Maritalea mobilis</name>
    <dbReference type="NCBI Taxonomy" id="483324"/>
    <lineage>
        <taxon>Bacteria</taxon>
        <taxon>Pseudomonadati</taxon>
        <taxon>Pseudomonadota</taxon>
        <taxon>Alphaproteobacteria</taxon>
        <taxon>Hyphomicrobiales</taxon>
        <taxon>Devosiaceae</taxon>
        <taxon>Maritalea</taxon>
    </lineage>
</organism>
<gene>
    <name evidence="5" type="ORF">ATL17_2307</name>
</gene>
<dbReference type="Proteomes" id="UP000295391">
    <property type="component" value="Unassembled WGS sequence"/>
</dbReference>
<dbReference type="Pfam" id="PF13629">
    <property type="entry name" value="T2SS-T3SS_pil_N"/>
    <property type="match status" value="1"/>
</dbReference>
<dbReference type="GO" id="GO:0009306">
    <property type="term" value="P:protein secretion"/>
    <property type="evidence" value="ECO:0007669"/>
    <property type="project" value="InterPro"/>
</dbReference>
<accession>A0A4R6VPW5</accession>
<proteinExistence type="inferred from homology"/>
<name>A0A4R6VPW5_9HYPH</name>
<reference evidence="5 6" key="1">
    <citation type="submission" date="2019-03" db="EMBL/GenBank/DDBJ databases">
        <title>Genomic Encyclopedia of Type Strains, Phase III (KMG-III): the genomes of soil and plant-associated and newly described type strains.</title>
        <authorList>
            <person name="Whitman W."/>
        </authorList>
    </citation>
    <scope>NUCLEOTIDE SEQUENCE [LARGE SCALE GENOMIC DNA]</scope>
    <source>
        <strain evidence="5 6">CGMCC 1.7002</strain>
    </source>
</reference>
<feature type="domain" description="Pilus formation protein N-terminal" evidence="4">
    <location>
        <begin position="61"/>
        <end position="127"/>
    </location>
</feature>
<dbReference type="InterPro" id="IPR032789">
    <property type="entry name" value="T2SS-T3SS_pil_N"/>
</dbReference>
<evidence type="ECO:0000313" key="6">
    <source>
        <dbReference type="Proteomes" id="UP000295391"/>
    </source>
</evidence>
<dbReference type="PRINTS" id="PR00811">
    <property type="entry name" value="BCTERIALGSPD"/>
</dbReference>
<evidence type="ECO:0000259" key="4">
    <source>
        <dbReference type="Pfam" id="PF13629"/>
    </source>
</evidence>
<sequence length="478" mass="50568">MSKNSQAILKFKASKAFSKMLAKSLLLLTMLLAPQMLMPQAAMANATMRVSANQIGQTYAVEVGVNKSLIIDLPVSAKEVIVSEPRIANAIVRTQRRAIVQGRAAGDTNIIFLDVKGNPIAVLDVTVGAQSDGGLENTLARLLPGSSIQSTMAEDRVVLSGTARSDADVQNAIAIAKQFTNNEVVSVVEVSGAQQVMLKVIVAEVQRETVKQLGIDLNASLNVGGVTTSLLTSQGLGGVSNTVAPNSGKLGFSFGNLSVDATVKSLERRGALRTLAEPTLTAYSGKSAEFLAGGEFPIPVAFEDGKVTYEFKQFGVELKFTPTVHSNSDISMDVDTKVTEVNVEGGYTAGPVNIPATKERSAKTSVKLPTGSTLAIAGLIEEKTRQQFNEVPGISKIPILGALFRSRDFIRSETELLILVTPYLTAPSHVNDYTLPTDKLEFAGDAEAVFLGHMEKLYGVGNGPKGQSLKGGVGFVLD</sequence>
<keyword evidence="6" id="KW-1185">Reference proteome</keyword>
<dbReference type="GO" id="GO:0015627">
    <property type="term" value="C:type II protein secretion system complex"/>
    <property type="evidence" value="ECO:0007669"/>
    <property type="project" value="TreeGrafter"/>
</dbReference>
<dbReference type="RefSeq" id="WP_166639007.1">
    <property type="nucleotide sequence ID" value="NZ_SNYR01000002.1"/>
</dbReference>
<dbReference type="PANTHER" id="PTHR30332">
    <property type="entry name" value="PROBABLE GENERAL SECRETION PATHWAY PROTEIN D"/>
    <property type="match status" value="1"/>
</dbReference>
<dbReference type="PANTHER" id="PTHR30332:SF17">
    <property type="entry name" value="TYPE IV PILIATION SYSTEM PROTEIN DR_0774-RELATED"/>
    <property type="match status" value="1"/>
</dbReference>
<feature type="domain" description="Type II/III secretion system secretin-like" evidence="3">
    <location>
        <begin position="266"/>
        <end position="424"/>
    </location>
</feature>
<feature type="chain" id="PRO_5020728252" evidence="2">
    <location>
        <begin position="45"/>
        <end position="478"/>
    </location>
</feature>
<dbReference type="Pfam" id="PF00263">
    <property type="entry name" value="Secretin"/>
    <property type="match status" value="1"/>
</dbReference>